<dbReference type="Proteomes" id="UP000277577">
    <property type="component" value="Chromosome"/>
</dbReference>
<protein>
    <submittedName>
        <fullName evidence="9 10">Permease of the major facilitator superfamily</fullName>
    </submittedName>
</protein>
<feature type="transmembrane region" description="Helical" evidence="7">
    <location>
        <begin position="366"/>
        <end position="395"/>
    </location>
</feature>
<feature type="transmembrane region" description="Helical" evidence="7">
    <location>
        <begin position="107"/>
        <end position="124"/>
    </location>
</feature>
<feature type="transmembrane region" description="Helical" evidence="7">
    <location>
        <begin position="18"/>
        <end position="37"/>
    </location>
</feature>
<dbReference type="SUPFAM" id="SSF103473">
    <property type="entry name" value="MFS general substrate transporter"/>
    <property type="match status" value="1"/>
</dbReference>
<feature type="transmembrane region" description="Helical" evidence="7">
    <location>
        <begin position="289"/>
        <end position="318"/>
    </location>
</feature>
<dbReference type="PANTHER" id="PTHR23513">
    <property type="entry name" value="INTEGRAL MEMBRANE EFFLUX PROTEIN-RELATED"/>
    <property type="match status" value="1"/>
</dbReference>
<evidence type="ECO:0000259" key="8">
    <source>
        <dbReference type="PROSITE" id="PS50850"/>
    </source>
</evidence>
<organism evidence="9 11">
    <name type="scientific">Legionella cherrii</name>
    <dbReference type="NCBI Taxonomy" id="28084"/>
    <lineage>
        <taxon>Bacteria</taxon>
        <taxon>Pseudomonadati</taxon>
        <taxon>Pseudomonadota</taxon>
        <taxon>Gammaproteobacteria</taxon>
        <taxon>Legionellales</taxon>
        <taxon>Legionellaceae</taxon>
        <taxon>Legionella</taxon>
    </lineage>
</organism>
<feature type="domain" description="Major facilitator superfamily (MFS) profile" evidence="8">
    <location>
        <begin position="219"/>
        <end position="406"/>
    </location>
</feature>
<evidence type="ECO:0000256" key="2">
    <source>
        <dbReference type="ARBA" id="ARBA00022448"/>
    </source>
</evidence>
<dbReference type="Proteomes" id="UP000054921">
    <property type="component" value="Unassembled WGS sequence"/>
</dbReference>
<evidence type="ECO:0000256" key="4">
    <source>
        <dbReference type="ARBA" id="ARBA00022692"/>
    </source>
</evidence>
<dbReference type="AlphaFoldDB" id="A0A0W0S8I8"/>
<reference evidence="9 11" key="1">
    <citation type="submission" date="2015-11" db="EMBL/GenBank/DDBJ databases">
        <title>Genomic analysis of 38 Legionella species identifies large and diverse effector repertoires.</title>
        <authorList>
            <person name="Burstein D."/>
            <person name="Amaro F."/>
            <person name="Zusman T."/>
            <person name="Lifshitz Z."/>
            <person name="Cohen O."/>
            <person name="Gilbert J.A."/>
            <person name="Pupko T."/>
            <person name="Shuman H.A."/>
            <person name="Segal G."/>
        </authorList>
    </citation>
    <scope>NUCLEOTIDE SEQUENCE [LARGE SCALE GENOMIC DNA]</scope>
    <source>
        <strain evidence="9 11">ORW</strain>
    </source>
</reference>
<evidence type="ECO:0000313" key="10">
    <source>
        <dbReference type="EMBL" id="VEB37201.1"/>
    </source>
</evidence>
<gene>
    <name evidence="10" type="primary">entS</name>
    <name evidence="9" type="ORF">Lche_1429</name>
    <name evidence="10" type="ORF">NCTC11976_02095</name>
</gene>
<feature type="transmembrane region" description="Helical" evidence="7">
    <location>
        <begin position="49"/>
        <end position="73"/>
    </location>
</feature>
<dbReference type="InterPro" id="IPR010290">
    <property type="entry name" value="TM_effector"/>
</dbReference>
<dbReference type="EMBL" id="LNXW01000013">
    <property type="protein sequence ID" value="KTC79409.1"/>
    <property type="molecule type" value="Genomic_DNA"/>
</dbReference>
<reference evidence="10 12" key="2">
    <citation type="submission" date="2018-12" db="EMBL/GenBank/DDBJ databases">
        <authorList>
            <consortium name="Pathogen Informatics"/>
        </authorList>
    </citation>
    <scope>NUCLEOTIDE SEQUENCE [LARGE SCALE GENOMIC DNA]</scope>
    <source>
        <strain evidence="10 12">NCTC11976</strain>
    </source>
</reference>
<keyword evidence="4 7" id="KW-0812">Transmembrane</keyword>
<proteinExistence type="predicted"/>
<dbReference type="GO" id="GO:0005886">
    <property type="term" value="C:plasma membrane"/>
    <property type="evidence" value="ECO:0007669"/>
    <property type="project" value="UniProtKB-SubCell"/>
</dbReference>
<keyword evidence="6 7" id="KW-0472">Membrane</keyword>
<dbReference type="InterPro" id="IPR020846">
    <property type="entry name" value="MFS_dom"/>
</dbReference>
<evidence type="ECO:0000256" key="5">
    <source>
        <dbReference type="ARBA" id="ARBA00022989"/>
    </source>
</evidence>
<dbReference type="PANTHER" id="PTHR23513:SF9">
    <property type="entry name" value="ENTEROBACTIN EXPORTER ENTS"/>
    <property type="match status" value="1"/>
</dbReference>
<keyword evidence="2" id="KW-0813">Transport</keyword>
<dbReference type="Pfam" id="PF05977">
    <property type="entry name" value="MFS_3"/>
    <property type="match status" value="1"/>
</dbReference>
<evidence type="ECO:0000256" key="7">
    <source>
        <dbReference type="SAM" id="Phobius"/>
    </source>
</evidence>
<feature type="transmembrane region" description="Helical" evidence="7">
    <location>
        <begin position="145"/>
        <end position="167"/>
    </location>
</feature>
<dbReference type="PATRIC" id="fig|28084.5.peg.1556"/>
<dbReference type="Gene3D" id="1.20.1250.20">
    <property type="entry name" value="MFS general substrate transporter like domains"/>
    <property type="match status" value="1"/>
</dbReference>
<evidence type="ECO:0000256" key="3">
    <source>
        <dbReference type="ARBA" id="ARBA00022475"/>
    </source>
</evidence>
<feature type="transmembrane region" description="Helical" evidence="7">
    <location>
        <begin position="228"/>
        <end position="247"/>
    </location>
</feature>
<name>A0A0W0S8I8_9GAMM</name>
<dbReference type="InterPro" id="IPR036259">
    <property type="entry name" value="MFS_trans_sf"/>
</dbReference>
<dbReference type="RefSeq" id="WP_028381800.1">
    <property type="nucleotide sequence ID" value="NZ_CAAAIT010000008.1"/>
</dbReference>
<feature type="transmembrane region" description="Helical" evidence="7">
    <location>
        <begin position="259"/>
        <end position="277"/>
    </location>
</feature>
<dbReference type="PROSITE" id="PS50850">
    <property type="entry name" value="MFS"/>
    <property type="match status" value="1"/>
</dbReference>
<keyword evidence="5 7" id="KW-1133">Transmembrane helix</keyword>
<dbReference type="STRING" id="28084.Lche_1429"/>
<evidence type="ECO:0000313" key="9">
    <source>
        <dbReference type="EMBL" id="KTC79409.1"/>
    </source>
</evidence>
<feature type="transmembrane region" description="Helical" evidence="7">
    <location>
        <begin position="80"/>
        <end position="101"/>
    </location>
</feature>
<dbReference type="GO" id="GO:0022857">
    <property type="term" value="F:transmembrane transporter activity"/>
    <property type="evidence" value="ECO:0007669"/>
    <property type="project" value="InterPro"/>
</dbReference>
<accession>A0A0W0S8I8</accession>
<dbReference type="CDD" id="cd06173">
    <property type="entry name" value="MFS_MefA_like"/>
    <property type="match status" value="1"/>
</dbReference>
<evidence type="ECO:0000313" key="11">
    <source>
        <dbReference type="Proteomes" id="UP000054921"/>
    </source>
</evidence>
<sequence length="406" mass="44263">MSQLLDLSLLKKNRDFRLLYFGQFISFIGTMITSVALPYQIYQMTQSTLMVGLLSLVQLLPLLITALIGGVFADRYNRRGLLIMSELLLAVGCCMLVLNSYQADPSLILIFIVSASMSAINGLHRPAFDSIAQQIVEPNDYKNMGVLATFKFSFCMIIAPAISGLIIAQYGIIITYLIDLITFFMSLVTLIRLHNIPKPVQHEHPSIVSSLKQGVSFAFNRQELMGSYLVDFIAMVFAWPNSLLPAIAQSFGGAKTLGLLYSAPAVGALIISFFSGWTAKIDRDGKAIAIAAALWGAAIIGFGLSSSLWLVLFFLALAGAFDAISGIFRATLWNNTIPTEYRGRLAGIEMISYLSGPKLGDTRAGFIASSFSITTALISGGVLCIIGVTVCCLAFPKFWRYRSHQP</sequence>
<feature type="transmembrane region" description="Helical" evidence="7">
    <location>
        <begin position="173"/>
        <end position="193"/>
    </location>
</feature>
<keyword evidence="3" id="KW-1003">Cell membrane</keyword>
<evidence type="ECO:0000256" key="1">
    <source>
        <dbReference type="ARBA" id="ARBA00004651"/>
    </source>
</evidence>
<dbReference type="OrthoDB" id="7283966at2"/>
<evidence type="ECO:0000256" key="6">
    <source>
        <dbReference type="ARBA" id="ARBA00023136"/>
    </source>
</evidence>
<comment type="subcellular location">
    <subcellularLocation>
        <location evidence="1">Cell membrane</location>
        <topology evidence="1">Multi-pass membrane protein</topology>
    </subcellularLocation>
</comment>
<dbReference type="EMBL" id="LR134173">
    <property type="protein sequence ID" value="VEB37201.1"/>
    <property type="molecule type" value="Genomic_DNA"/>
</dbReference>
<evidence type="ECO:0000313" key="12">
    <source>
        <dbReference type="Proteomes" id="UP000277577"/>
    </source>
</evidence>
<keyword evidence="12" id="KW-1185">Reference proteome</keyword>